<dbReference type="KEGG" id="bpg:Bathy06g03460"/>
<keyword evidence="3" id="KW-1185">Reference proteome</keyword>
<proteinExistence type="predicted"/>
<feature type="region of interest" description="Disordered" evidence="1">
    <location>
        <begin position="1"/>
        <end position="32"/>
    </location>
</feature>
<name>K8F714_9CHLO</name>
<reference evidence="2 3" key="1">
    <citation type="submission" date="2011-10" db="EMBL/GenBank/DDBJ databases">
        <authorList>
            <person name="Genoscope - CEA"/>
        </authorList>
    </citation>
    <scope>NUCLEOTIDE SEQUENCE [LARGE SCALE GENOMIC DNA]</scope>
    <source>
        <strain evidence="2 3">RCC 1105</strain>
    </source>
</reference>
<dbReference type="Proteomes" id="UP000198341">
    <property type="component" value="Chromosome 6"/>
</dbReference>
<evidence type="ECO:0000256" key="1">
    <source>
        <dbReference type="SAM" id="MobiDB-lite"/>
    </source>
</evidence>
<accession>K8F714</accession>
<evidence type="ECO:0000313" key="2">
    <source>
        <dbReference type="EMBL" id="CCO17378.1"/>
    </source>
</evidence>
<organism evidence="2 3">
    <name type="scientific">Bathycoccus prasinos</name>
    <dbReference type="NCBI Taxonomy" id="41875"/>
    <lineage>
        <taxon>Eukaryota</taxon>
        <taxon>Viridiplantae</taxon>
        <taxon>Chlorophyta</taxon>
        <taxon>Mamiellophyceae</taxon>
        <taxon>Mamiellales</taxon>
        <taxon>Bathycoccaceae</taxon>
        <taxon>Bathycoccus</taxon>
    </lineage>
</organism>
<dbReference type="GeneID" id="19015327"/>
<dbReference type="RefSeq" id="XP_007512778.1">
    <property type="nucleotide sequence ID" value="XM_007512716.1"/>
</dbReference>
<evidence type="ECO:0000313" key="3">
    <source>
        <dbReference type="Proteomes" id="UP000198341"/>
    </source>
</evidence>
<gene>
    <name evidence="2" type="ORF">Bathy06g03460</name>
</gene>
<protein>
    <submittedName>
        <fullName evidence="2">Uncharacterized protein</fullName>
    </submittedName>
</protein>
<dbReference type="AlphaFoldDB" id="K8F714"/>
<feature type="region of interest" description="Disordered" evidence="1">
    <location>
        <begin position="93"/>
        <end position="148"/>
    </location>
</feature>
<sequence>MDGEKKTRQKMLVSFAGEPNEKNAQERGLGSDWKERWKAEGKKLMQWCQLFLEDQEELLLKLLKEKVVTKETAKAGILVDLMCKEENALQTFKRKPPCSDKADSVIDLPIGAPVPQPTKASSTEKRKGGGKKTTPRNPVKSKGGNSEL</sequence>
<dbReference type="EMBL" id="FO082273">
    <property type="protein sequence ID" value="CCO17378.1"/>
    <property type="molecule type" value="Genomic_DNA"/>
</dbReference>